<organism evidence="2 3">
    <name type="scientific">Modestobacter marinus</name>
    <dbReference type="NCBI Taxonomy" id="477641"/>
    <lineage>
        <taxon>Bacteria</taxon>
        <taxon>Bacillati</taxon>
        <taxon>Actinomycetota</taxon>
        <taxon>Actinomycetes</taxon>
        <taxon>Geodermatophilales</taxon>
        <taxon>Geodermatophilaceae</taxon>
        <taxon>Modestobacter</taxon>
    </lineage>
</organism>
<dbReference type="RefSeq" id="WP_166757792.1">
    <property type="nucleotide sequence ID" value="NZ_BAABJU010000035.1"/>
</dbReference>
<gene>
    <name evidence="2" type="ORF">FB380_004755</name>
    <name evidence="1" type="ORF">GCM10011589_46620</name>
</gene>
<dbReference type="Gene3D" id="3.40.50.300">
    <property type="entry name" value="P-loop containing nucleotide triphosphate hydrolases"/>
    <property type="match status" value="1"/>
</dbReference>
<evidence type="ECO:0000313" key="1">
    <source>
        <dbReference type="EMBL" id="GGL84848.1"/>
    </source>
</evidence>
<comment type="caution">
    <text evidence="2">The sequence shown here is derived from an EMBL/GenBank/DDBJ whole genome shotgun (WGS) entry which is preliminary data.</text>
</comment>
<dbReference type="InterPro" id="IPR027417">
    <property type="entry name" value="P-loop_NTPase"/>
</dbReference>
<sequence length="267" mass="27718">MTVIALTSARGAPGVTTTALALTAAWPRPVLLLEADVSGSSSILAGYLGGTRPHDKGLVDLAVALRADRLLAGLRESSIDLPGEKKWLVPALTSPLQAPTLRPVWDPLAVVLSGLSREGMDVIVDAGRLGAEHGPQPLLRQADVTLLVTRTSLPAIAATRARTRQLLDDLTQRGTGADGLGLLVVGEGQPYTARELGTAVDVPVVAAIAWDPVHAEVYSLGSKARKLETSSLTRSVASAASAITQLAADRRTRLTPGTLVHGGEVHA</sequence>
<evidence type="ECO:0008006" key="5">
    <source>
        <dbReference type="Google" id="ProtNLM"/>
    </source>
</evidence>
<evidence type="ECO:0000313" key="2">
    <source>
        <dbReference type="EMBL" id="NIH70244.1"/>
    </source>
</evidence>
<name>A0A846LV25_9ACTN</name>
<reference evidence="4" key="2">
    <citation type="journal article" date="2019" name="Int. J. Syst. Evol. Microbiol.">
        <title>The Global Catalogue of Microorganisms (GCM) 10K type strain sequencing project: providing services to taxonomists for standard genome sequencing and annotation.</title>
        <authorList>
            <consortium name="The Broad Institute Genomics Platform"/>
            <consortium name="The Broad Institute Genome Sequencing Center for Infectious Disease"/>
            <person name="Wu L."/>
            <person name="Ma J."/>
        </authorList>
    </citation>
    <scope>NUCLEOTIDE SEQUENCE [LARGE SCALE GENOMIC DNA]</scope>
    <source>
        <strain evidence="4">CGMCC 4.5581</strain>
    </source>
</reference>
<dbReference type="Proteomes" id="UP000648663">
    <property type="component" value="Unassembled WGS sequence"/>
</dbReference>
<keyword evidence="4" id="KW-1185">Reference proteome</keyword>
<accession>A0A846LV25</accession>
<dbReference type="EMBL" id="JAAMPA010000005">
    <property type="protein sequence ID" value="NIH70244.1"/>
    <property type="molecule type" value="Genomic_DNA"/>
</dbReference>
<reference evidence="2 3" key="3">
    <citation type="submission" date="2020-02" db="EMBL/GenBank/DDBJ databases">
        <title>Sequencing the genomes of 1000 actinobacteria strains.</title>
        <authorList>
            <person name="Klenk H.-P."/>
        </authorList>
    </citation>
    <scope>NUCLEOTIDE SEQUENCE [LARGE SCALE GENOMIC DNA]</scope>
    <source>
        <strain evidence="2 3">DSM 45201</strain>
    </source>
</reference>
<evidence type="ECO:0000313" key="3">
    <source>
        <dbReference type="Proteomes" id="UP000552836"/>
    </source>
</evidence>
<dbReference type="EMBL" id="BMMI01000015">
    <property type="protein sequence ID" value="GGL84848.1"/>
    <property type="molecule type" value="Genomic_DNA"/>
</dbReference>
<reference evidence="1" key="1">
    <citation type="journal article" date="2014" name="Int. J. Syst. Evol. Microbiol.">
        <title>Complete genome of a new Firmicutes species belonging to the dominant human colonic microbiota ('Ruminococcus bicirculans') reveals two chromosomes and a selective capacity to utilize plant glucans.</title>
        <authorList>
            <consortium name="NISC Comparative Sequencing Program"/>
            <person name="Wegmann U."/>
            <person name="Louis P."/>
            <person name="Goesmann A."/>
            <person name="Henrissat B."/>
            <person name="Duncan S.H."/>
            <person name="Flint H.J."/>
        </authorList>
    </citation>
    <scope>NUCLEOTIDE SEQUENCE</scope>
    <source>
        <strain evidence="1">CGMCC 4.5581</strain>
    </source>
</reference>
<dbReference type="SUPFAM" id="SSF52540">
    <property type="entry name" value="P-loop containing nucleoside triphosphate hydrolases"/>
    <property type="match status" value="1"/>
</dbReference>
<dbReference type="Proteomes" id="UP000552836">
    <property type="component" value="Unassembled WGS sequence"/>
</dbReference>
<dbReference type="AlphaFoldDB" id="A0A846LV25"/>
<protein>
    <recommendedName>
        <fullName evidence="5">ATPase involved in chromosome partitioning</fullName>
    </recommendedName>
</protein>
<reference evidence="1" key="4">
    <citation type="submission" date="2024-05" db="EMBL/GenBank/DDBJ databases">
        <authorList>
            <person name="Sun Q."/>
            <person name="Zhou Y."/>
        </authorList>
    </citation>
    <scope>NUCLEOTIDE SEQUENCE</scope>
    <source>
        <strain evidence="1">CGMCC 4.5581</strain>
    </source>
</reference>
<evidence type="ECO:0000313" key="4">
    <source>
        <dbReference type="Proteomes" id="UP000648663"/>
    </source>
</evidence>
<proteinExistence type="predicted"/>